<reference evidence="7 8" key="1">
    <citation type="submission" date="2020-01" db="EMBL/GenBank/DDBJ databases">
        <title>Paenibacillus soybeanensis sp. nov. isolated from the nodules of soybean (Glycine max(L.) Merr).</title>
        <authorList>
            <person name="Wang H."/>
        </authorList>
    </citation>
    <scope>NUCLEOTIDE SEQUENCE [LARGE SCALE GENOMIC DNA]</scope>
    <source>
        <strain evidence="7 8">T1</strain>
    </source>
</reference>
<dbReference type="Pfam" id="PF13520">
    <property type="entry name" value="AA_permease_2"/>
    <property type="match status" value="1"/>
</dbReference>
<evidence type="ECO:0000256" key="2">
    <source>
        <dbReference type="ARBA" id="ARBA00022448"/>
    </source>
</evidence>
<feature type="transmembrane region" description="Helical" evidence="6">
    <location>
        <begin position="105"/>
        <end position="126"/>
    </location>
</feature>
<keyword evidence="4 6" id="KW-1133">Transmembrane helix</keyword>
<proteinExistence type="predicted"/>
<gene>
    <name evidence="7" type="ORF">GT019_06120</name>
</gene>
<feature type="transmembrane region" description="Helical" evidence="6">
    <location>
        <begin position="213"/>
        <end position="237"/>
    </location>
</feature>
<dbReference type="Proteomes" id="UP000665561">
    <property type="component" value="Unassembled WGS sequence"/>
</dbReference>
<evidence type="ECO:0000313" key="8">
    <source>
        <dbReference type="Proteomes" id="UP000665561"/>
    </source>
</evidence>
<dbReference type="PANTHER" id="PTHR45649:SF26">
    <property type="entry name" value="OS04G0435100 PROTEIN"/>
    <property type="match status" value="1"/>
</dbReference>
<feature type="transmembrane region" description="Helical" evidence="6">
    <location>
        <begin position="347"/>
        <end position="366"/>
    </location>
</feature>
<evidence type="ECO:0000256" key="3">
    <source>
        <dbReference type="ARBA" id="ARBA00022692"/>
    </source>
</evidence>
<feature type="transmembrane region" description="Helical" evidence="6">
    <location>
        <begin position="407"/>
        <end position="426"/>
    </location>
</feature>
<protein>
    <submittedName>
        <fullName evidence="7">Amino acid permease</fullName>
    </submittedName>
</protein>
<feature type="transmembrane region" description="Helical" evidence="6">
    <location>
        <begin position="432"/>
        <end position="451"/>
    </location>
</feature>
<keyword evidence="5 6" id="KW-0472">Membrane</keyword>
<evidence type="ECO:0000256" key="1">
    <source>
        <dbReference type="ARBA" id="ARBA00004141"/>
    </source>
</evidence>
<organism evidence="7 8">
    <name type="scientific">Paenibacillus glycinis</name>
    <dbReference type="NCBI Taxonomy" id="2697035"/>
    <lineage>
        <taxon>Bacteria</taxon>
        <taxon>Bacillati</taxon>
        <taxon>Bacillota</taxon>
        <taxon>Bacilli</taxon>
        <taxon>Bacillales</taxon>
        <taxon>Paenibacillaceae</taxon>
        <taxon>Paenibacillus</taxon>
    </lineage>
</organism>
<evidence type="ECO:0000313" key="7">
    <source>
        <dbReference type="EMBL" id="NBD23442.1"/>
    </source>
</evidence>
<keyword evidence="8" id="KW-1185">Reference proteome</keyword>
<dbReference type="InterPro" id="IPR002293">
    <property type="entry name" value="AA/rel_permease1"/>
</dbReference>
<evidence type="ECO:0000256" key="4">
    <source>
        <dbReference type="ARBA" id="ARBA00022989"/>
    </source>
</evidence>
<feature type="transmembrane region" description="Helical" evidence="6">
    <location>
        <begin position="508"/>
        <end position="530"/>
    </location>
</feature>
<sequence length="568" mass="60751">MILLWMGCAVFAAVCGLSLFLARVAEGNMKRSLHQSLYEHTAYVRYMRDKHDLNGLGFPQQLTRHMGGLSSFGLSFSSLPLIGGAVFLLGPAIASGGPAVIGFGWPVLGLFGLLTACSVAAFASAVPTAGGCYHWALASGGRRSGLWSGWLHLAGSGAMLITMNLWLADWMCRNIERRLGYTGGTGLFYVVLVMLFVTQAAVNARAFRSLGRLHFWTAGVQLLLFVAILAILAAVAWPGEYPFQILTYTAMEWNPLQGAAGSDAWWFLGLMLLQRMFLGIGEGAQSGEETRDPRITVPWSIYLSSAALAIFGFILFAFIAVHAKTGAEGLTALPGIGDWLVVVWERWGAACSVLFFVLVALLAWANGASTMGSASRTLFAMARDESVPAAGKLAAVSEQYRSPVNSLLTVTIGTGGIALLLAIAASPASLQALIVQLILISIAAMHAAYAIPISGKLREAYSTVRGIRGQPRSRKRNKLNGPWALGKYGTGIDTVTACWLGGSGLLAVVLLNPIALIAVAACLLGGAVVIERTQRSLRRKTPVKIVGSMRFSRRTIDECIRIERKFPQ</sequence>
<comment type="subcellular location">
    <subcellularLocation>
        <location evidence="1">Membrane</location>
        <topology evidence="1">Multi-pass membrane protein</topology>
    </subcellularLocation>
</comment>
<dbReference type="RefSeq" id="WP_161741898.1">
    <property type="nucleotide sequence ID" value="NZ_JAAAMV010000002.1"/>
</dbReference>
<name>A0ABW9XLX0_9BACL</name>
<evidence type="ECO:0000256" key="5">
    <source>
        <dbReference type="ARBA" id="ARBA00023136"/>
    </source>
</evidence>
<feature type="transmembrane region" description="Helical" evidence="6">
    <location>
        <begin position="482"/>
        <end position="502"/>
    </location>
</feature>
<evidence type="ECO:0000256" key="6">
    <source>
        <dbReference type="SAM" id="Phobius"/>
    </source>
</evidence>
<keyword evidence="2" id="KW-0813">Transport</keyword>
<dbReference type="EMBL" id="JAAAMV010000002">
    <property type="protein sequence ID" value="NBD23442.1"/>
    <property type="molecule type" value="Genomic_DNA"/>
</dbReference>
<feature type="transmembrane region" description="Helical" evidence="6">
    <location>
        <begin position="146"/>
        <end position="167"/>
    </location>
</feature>
<dbReference type="PANTHER" id="PTHR45649">
    <property type="entry name" value="AMINO-ACID PERMEASE BAT1"/>
    <property type="match status" value="1"/>
</dbReference>
<feature type="transmembrane region" description="Helical" evidence="6">
    <location>
        <begin position="179"/>
        <end position="201"/>
    </location>
</feature>
<comment type="caution">
    <text evidence="7">The sequence shown here is derived from an EMBL/GenBank/DDBJ whole genome shotgun (WGS) entry which is preliminary data.</text>
</comment>
<keyword evidence="3 6" id="KW-0812">Transmembrane</keyword>
<feature type="transmembrane region" description="Helical" evidence="6">
    <location>
        <begin position="72"/>
        <end position="93"/>
    </location>
</feature>
<accession>A0ABW9XLX0</accession>
<feature type="transmembrane region" description="Helical" evidence="6">
    <location>
        <begin position="301"/>
        <end position="323"/>
    </location>
</feature>
<dbReference type="Gene3D" id="1.20.1740.10">
    <property type="entry name" value="Amino acid/polyamine transporter I"/>
    <property type="match status" value="1"/>
</dbReference>